<evidence type="ECO:0000256" key="1">
    <source>
        <dbReference type="SAM" id="MobiDB-lite"/>
    </source>
</evidence>
<feature type="region of interest" description="Disordered" evidence="1">
    <location>
        <begin position="1"/>
        <end position="62"/>
    </location>
</feature>
<feature type="compositionally biased region" description="Polar residues" evidence="1">
    <location>
        <begin position="1"/>
        <end position="32"/>
    </location>
</feature>
<proteinExistence type="predicted"/>
<sequence>MESPNNTANKQNAIETPSNTQALQVTIGTPLTQVGGGSTPVPVPPPPRAIGHMADPSRHSTS</sequence>
<name>A0AAW2UD37_SESRA</name>
<accession>A0AAW2UD37</accession>
<dbReference type="EMBL" id="JACGWJ010000006">
    <property type="protein sequence ID" value="KAL0413471.1"/>
    <property type="molecule type" value="Genomic_DNA"/>
</dbReference>
<reference evidence="2" key="1">
    <citation type="submission" date="2020-06" db="EMBL/GenBank/DDBJ databases">
        <authorList>
            <person name="Li T."/>
            <person name="Hu X."/>
            <person name="Zhang T."/>
            <person name="Song X."/>
            <person name="Zhang H."/>
            <person name="Dai N."/>
            <person name="Sheng W."/>
            <person name="Hou X."/>
            <person name="Wei L."/>
        </authorList>
    </citation>
    <scope>NUCLEOTIDE SEQUENCE</scope>
    <source>
        <strain evidence="2">G02</strain>
        <tissue evidence="2">Leaf</tissue>
    </source>
</reference>
<organism evidence="2">
    <name type="scientific">Sesamum radiatum</name>
    <name type="common">Black benniseed</name>
    <dbReference type="NCBI Taxonomy" id="300843"/>
    <lineage>
        <taxon>Eukaryota</taxon>
        <taxon>Viridiplantae</taxon>
        <taxon>Streptophyta</taxon>
        <taxon>Embryophyta</taxon>
        <taxon>Tracheophyta</taxon>
        <taxon>Spermatophyta</taxon>
        <taxon>Magnoliopsida</taxon>
        <taxon>eudicotyledons</taxon>
        <taxon>Gunneridae</taxon>
        <taxon>Pentapetalae</taxon>
        <taxon>asterids</taxon>
        <taxon>lamiids</taxon>
        <taxon>Lamiales</taxon>
        <taxon>Pedaliaceae</taxon>
        <taxon>Sesamum</taxon>
    </lineage>
</organism>
<evidence type="ECO:0000313" key="2">
    <source>
        <dbReference type="EMBL" id="KAL0413471.1"/>
    </source>
</evidence>
<gene>
    <name evidence="2" type="ORF">Sradi_1548800</name>
</gene>
<protein>
    <submittedName>
        <fullName evidence="2">Uncharacterized protein</fullName>
    </submittedName>
</protein>
<reference evidence="2" key="2">
    <citation type="journal article" date="2024" name="Plant">
        <title>Genomic evolution and insights into agronomic trait innovations of Sesamum species.</title>
        <authorList>
            <person name="Miao H."/>
            <person name="Wang L."/>
            <person name="Qu L."/>
            <person name="Liu H."/>
            <person name="Sun Y."/>
            <person name="Le M."/>
            <person name="Wang Q."/>
            <person name="Wei S."/>
            <person name="Zheng Y."/>
            <person name="Lin W."/>
            <person name="Duan Y."/>
            <person name="Cao H."/>
            <person name="Xiong S."/>
            <person name="Wang X."/>
            <person name="Wei L."/>
            <person name="Li C."/>
            <person name="Ma Q."/>
            <person name="Ju M."/>
            <person name="Zhao R."/>
            <person name="Li G."/>
            <person name="Mu C."/>
            <person name="Tian Q."/>
            <person name="Mei H."/>
            <person name="Zhang T."/>
            <person name="Gao T."/>
            <person name="Zhang H."/>
        </authorList>
    </citation>
    <scope>NUCLEOTIDE SEQUENCE</scope>
    <source>
        <strain evidence="2">G02</strain>
    </source>
</reference>
<dbReference type="AlphaFoldDB" id="A0AAW2UD37"/>
<comment type="caution">
    <text evidence="2">The sequence shown here is derived from an EMBL/GenBank/DDBJ whole genome shotgun (WGS) entry which is preliminary data.</text>
</comment>